<dbReference type="RefSeq" id="WP_090352017.1">
    <property type="nucleotide sequence ID" value="NZ_LT629751.1"/>
</dbReference>
<dbReference type="PANTHER" id="PTHR36697:SF1">
    <property type="entry name" value="S-ADENOSYLMETHIONINE SYNTHASE"/>
    <property type="match status" value="1"/>
</dbReference>
<dbReference type="STRING" id="1392877.SAMN05216221_4276"/>
<dbReference type="Gene3D" id="3.30.300.280">
    <property type="entry name" value="S-adenosylmethionine synthetase, C-terminal domain"/>
    <property type="match status" value="1"/>
</dbReference>
<dbReference type="Pfam" id="PF01941">
    <property type="entry name" value="AdoMet_Synthase"/>
    <property type="match status" value="1"/>
</dbReference>
<reference evidence="3" key="1">
    <citation type="submission" date="2016-10" db="EMBL/GenBank/DDBJ databases">
        <authorList>
            <person name="Varghese N."/>
            <person name="Submissions S."/>
        </authorList>
    </citation>
    <scope>NUCLEOTIDE SEQUENCE [LARGE SCALE GENOMIC DNA]</scope>
    <source>
        <strain evidence="3">KCTC 32247</strain>
    </source>
</reference>
<proteinExistence type="inferred from homology"/>
<evidence type="ECO:0000256" key="1">
    <source>
        <dbReference type="ARBA" id="ARBA00006892"/>
    </source>
</evidence>
<dbReference type="Proteomes" id="UP000243359">
    <property type="component" value="Chromosome I"/>
</dbReference>
<name>A0A1H1ZIL0_9PSED</name>
<dbReference type="InterPro" id="IPR027790">
    <property type="entry name" value="AdoMet_synthase_2_family"/>
</dbReference>
<accession>A0A1H1ZIL0</accession>
<dbReference type="AlphaFoldDB" id="A0A1H1ZIL0"/>
<sequence length="394" mass="42701">MGDVTRFVITTSKHLHRLSEAEMCEHKGIGHPDSLCDGVAEAVSLALNRAYLKAFGRIQHYNVDKALLIGGESLPRFGGGQVLTPMRLILCGRASPLPDAGLAELVRGVAYRYLSKNLRCDPALFEIECAVRTGSPNLQQAFARGMSHALANDTSFGIGFAPYSPLEIQVLQLGTLLHSVEFQARFPAAGDDYKVMGARVGDRMTFTVALALIDREIRHATDYFAIKHAIAEHLRATLVSPCDLAINTLDDPNASGVEGIYLTVSGLSAEQGDDGQVGRGNRMNGLITPCRSMSLEAVAGKNPVSHVGKLYNALAWEIARAIVAEVESVDEATVQLLSRIGQPVDQPALVAIELGCRGRLNERMRQEIRSLVDVHLSGIERISERLIRGEIPAF</sequence>
<dbReference type="InterPro" id="IPR042543">
    <property type="entry name" value="AdoMet_synthase_2"/>
</dbReference>
<dbReference type="Gene3D" id="3.30.300.10">
    <property type="match status" value="1"/>
</dbReference>
<dbReference type="PANTHER" id="PTHR36697">
    <property type="entry name" value="S-ADENOSYLMETHIONINE SYNTHASE"/>
    <property type="match status" value="1"/>
</dbReference>
<dbReference type="EMBL" id="LT629751">
    <property type="protein sequence ID" value="SDT33479.1"/>
    <property type="molecule type" value="Genomic_DNA"/>
</dbReference>
<organism evidence="2 3">
    <name type="scientific">Pseudomonas oryzae</name>
    <dbReference type="NCBI Taxonomy" id="1392877"/>
    <lineage>
        <taxon>Bacteria</taxon>
        <taxon>Pseudomonadati</taxon>
        <taxon>Pseudomonadota</taxon>
        <taxon>Gammaproteobacteria</taxon>
        <taxon>Pseudomonadales</taxon>
        <taxon>Pseudomonadaceae</taxon>
        <taxon>Pseudomonas</taxon>
    </lineage>
</organism>
<evidence type="ECO:0000313" key="2">
    <source>
        <dbReference type="EMBL" id="SDT33479.1"/>
    </source>
</evidence>
<gene>
    <name evidence="2" type="ORF">SAMN05216221_4276</name>
</gene>
<dbReference type="GO" id="GO:0016740">
    <property type="term" value="F:transferase activity"/>
    <property type="evidence" value="ECO:0007669"/>
    <property type="project" value="UniProtKB-KW"/>
</dbReference>
<keyword evidence="2" id="KW-0808">Transferase</keyword>
<dbReference type="Gene3D" id="3.30.300.340">
    <property type="entry name" value="S-adenosylmethionine synthetase, N-terminal domain"/>
    <property type="match status" value="1"/>
</dbReference>
<protein>
    <submittedName>
        <fullName evidence="2">Methionine adenosyltransferase</fullName>
    </submittedName>
</protein>
<evidence type="ECO:0000313" key="3">
    <source>
        <dbReference type="Proteomes" id="UP000243359"/>
    </source>
</evidence>
<dbReference type="NCBIfam" id="NF003366">
    <property type="entry name" value="PRK04439.1-5"/>
    <property type="match status" value="1"/>
</dbReference>
<comment type="similarity">
    <text evidence="1">Belongs to the AdoMet synthetase 2 family.</text>
</comment>
<dbReference type="OrthoDB" id="9770738at2"/>
<dbReference type="InterPro" id="IPR042544">
    <property type="entry name" value="AdoMet_synthase_3"/>
</dbReference>
<keyword evidence="3" id="KW-1185">Reference proteome</keyword>